<sequence length="151" mass="17118">MLILAFSICLVVGVTVGLVYVYATESTTAAGTVEHYRGSDVAEDFDIPEKYPKTFEGMLLITHTHVIAFAIIFLILGQLWAMNSIIVGWWKLFFLVEPFVSVLITFLSLWGIRYVSDSFSYLSIVFGILTYASFYFIVLIVVLEILIRQKQ</sequence>
<protein>
    <submittedName>
        <fullName evidence="2">Uncharacterized protein</fullName>
    </submittedName>
</protein>
<name>A0A381ZGK8_9ZZZZ</name>
<feature type="transmembrane region" description="Helical" evidence="1">
    <location>
        <begin position="58"/>
        <end position="80"/>
    </location>
</feature>
<organism evidence="2">
    <name type="scientific">marine metagenome</name>
    <dbReference type="NCBI Taxonomy" id="408172"/>
    <lineage>
        <taxon>unclassified sequences</taxon>
        <taxon>metagenomes</taxon>
        <taxon>ecological metagenomes</taxon>
    </lineage>
</organism>
<evidence type="ECO:0000256" key="1">
    <source>
        <dbReference type="SAM" id="Phobius"/>
    </source>
</evidence>
<feature type="transmembrane region" description="Helical" evidence="1">
    <location>
        <begin position="124"/>
        <end position="147"/>
    </location>
</feature>
<keyword evidence="1" id="KW-1133">Transmembrane helix</keyword>
<evidence type="ECO:0000313" key="2">
    <source>
        <dbReference type="EMBL" id="SVA87893.1"/>
    </source>
</evidence>
<proteinExistence type="predicted"/>
<keyword evidence="1" id="KW-0812">Transmembrane</keyword>
<feature type="transmembrane region" description="Helical" evidence="1">
    <location>
        <begin position="92"/>
        <end position="112"/>
    </location>
</feature>
<gene>
    <name evidence="2" type="ORF">METZ01_LOCUS140747</name>
</gene>
<accession>A0A381ZGK8</accession>
<keyword evidence="1" id="KW-0472">Membrane</keyword>
<reference evidence="2" key="1">
    <citation type="submission" date="2018-05" db="EMBL/GenBank/DDBJ databases">
        <authorList>
            <person name="Lanie J.A."/>
            <person name="Ng W.-L."/>
            <person name="Kazmierczak K.M."/>
            <person name="Andrzejewski T.M."/>
            <person name="Davidsen T.M."/>
            <person name="Wayne K.J."/>
            <person name="Tettelin H."/>
            <person name="Glass J.I."/>
            <person name="Rusch D."/>
            <person name="Podicherti R."/>
            <person name="Tsui H.-C.T."/>
            <person name="Winkler M.E."/>
        </authorList>
    </citation>
    <scope>NUCLEOTIDE SEQUENCE</scope>
</reference>
<dbReference type="EMBL" id="UINC01021086">
    <property type="protein sequence ID" value="SVA87893.1"/>
    <property type="molecule type" value="Genomic_DNA"/>
</dbReference>
<dbReference type="AlphaFoldDB" id="A0A381ZGK8"/>